<proteinExistence type="predicted"/>
<dbReference type="AlphaFoldDB" id="A0A3N5D9C0"/>
<sequence length="192" mass="20443">MRKPPAISGSGMKHVILRALAAIAALAVPASASAQEIFGGVYAHAVDTPFTLDTTESGTLDIAAGIRFGRIDALDFIGSPAPYVVGNLNTDGYTSFVGGGLAWTIGDGPVYVRPGIGMVVHDAPEFRVNPETGYRTDLGSRVLFEPEIGVGYRLTDRASVEAHWMHISQGQIFDGEQNPGIDMIGARMNWRL</sequence>
<name>A0A3N5D9C0_9SPHN</name>
<feature type="chain" id="PRO_5018033119" evidence="1">
    <location>
        <begin position="35"/>
        <end position="192"/>
    </location>
</feature>
<evidence type="ECO:0000313" key="2">
    <source>
        <dbReference type="EMBL" id="RPF71208.1"/>
    </source>
</evidence>
<organism evidence="2 3">
    <name type="scientific">Aurantiacibacter spongiae</name>
    <dbReference type="NCBI Taxonomy" id="2488860"/>
    <lineage>
        <taxon>Bacteria</taxon>
        <taxon>Pseudomonadati</taxon>
        <taxon>Pseudomonadota</taxon>
        <taxon>Alphaproteobacteria</taxon>
        <taxon>Sphingomonadales</taxon>
        <taxon>Erythrobacteraceae</taxon>
        <taxon>Aurantiacibacter</taxon>
    </lineage>
</organism>
<accession>A0A3N5D9C0</accession>
<dbReference type="InterPro" id="IPR018550">
    <property type="entry name" value="Lipid-A_deacylase-rel"/>
</dbReference>
<comment type="caution">
    <text evidence="2">The sequence shown here is derived from an EMBL/GenBank/DDBJ whole genome shotgun (WGS) entry which is preliminary data.</text>
</comment>
<dbReference type="Proteomes" id="UP000275232">
    <property type="component" value="Unassembled WGS sequence"/>
</dbReference>
<dbReference type="GO" id="GO:0016787">
    <property type="term" value="F:hydrolase activity"/>
    <property type="evidence" value="ECO:0007669"/>
    <property type="project" value="UniProtKB-KW"/>
</dbReference>
<keyword evidence="3" id="KW-1185">Reference proteome</keyword>
<dbReference type="EMBL" id="RPFZ01000001">
    <property type="protein sequence ID" value="RPF71208.1"/>
    <property type="molecule type" value="Genomic_DNA"/>
</dbReference>
<evidence type="ECO:0000313" key="3">
    <source>
        <dbReference type="Proteomes" id="UP000275232"/>
    </source>
</evidence>
<gene>
    <name evidence="2" type="ORF">EG799_05970</name>
</gene>
<keyword evidence="1" id="KW-0732">Signal</keyword>
<dbReference type="Gene3D" id="2.40.160.20">
    <property type="match status" value="1"/>
</dbReference>
<dbReference type="Pfam" id="PF09411">
    <property type="entry name" value="PagL"/>
    <property type="match status" value="1"/>
</dbReference>
<protein>
    <submittedName>
        <fullName evidence="2">Acyloxyacyl hydrolase</fullName>
    </submittedName>
</protein>
<dbReference type="InterPro" id="IPR011250">
    <property type="entry name" value="OMP/PagP_B-barrel"/>
</dbReference>
<dbReference type="SUPFAM" id="SSF56925">
    <property type="entry name" value="OMPA-like"/>
    <property type="match status" value="1"/>
</dbReference>
<feature type="signal peptide" evidence="1">
    <location>
        <begin position="1"/>
        <end position="34"/>
    </location>
</feature>
<keyword evidence="2" id="KW-0378">Hydrolase</keyword>
<evidence type="ECO:0000256" key="1">
    <source>
        <dbReference type="SAM" id="SignalP"/>
    </source>
</evidence>
<reference evidence="2 3" key="1">
    <citation type="submission" date="2018-11" db="EMBL/GenBank/DDBJ databases">
        <title>Erythrobacter spongiae sp. nov., isolated from a marine sponge.</title>
        <authorList>
            <person name="Zhuang L."/>
            <person name="Luo L."/>
        </authorList>
    </citation>
    <scope>NUCLEOTIDE SEQUENCE [LARGE SCALE GENOMIC DNA]</scope>
    <source>
        <strain evidence="2 3">HN-E23</strain>
    </source>
</reference>